<keyword evidence="2" id="KW-0521">NADP</keyword>
<reference evidence="4" key="1">
    <citation type="journal article" date="2020" name="Plant Biotechnol. J.">
        <title>The pomegranate (Punica granatum L.) draft genome dissects genetic divergence between soft- and hard-seeded cultivars.</title>
        <authorList>
            <person name="Luo X."/>
            <person name="Li H."/>
            <person name="Wu Z."/>
            <person name="Yao W."/>
            <person name="Zhao P."/>
            <person name="Cao D."/>
            <person name="Yu H."/>
            <person name="Li K."/>
            <person name="Poudel K."/>
            <person name="Zhao D."/>
            <person name="Zhang F."/>
            <person name="Xia X."/>
            <person name="Chen L."/>
            <person name="Wang Q."/>
            <person name="Jing D."/>
            <person name="Cao S."/>
        </authorList>
    </citation>
    <scope>NUCLEOTIDE SEQUENCE [LARGE SCALE GENOMIC DNA]</scope>
    <source>
        <strain evidence="4">cv. Tunisia</strain>
    </source>
</reference>
<organism evidence="4 5">
    <name type="scientific">Punica granatum</name>
    <name type="common">Pomegranate</name>
    <dbReference type="NCBI Taxonomy" id="22663"/>
    <lineage>
        <taxon>Eukaryota</taxon>
        <taxon>Viridiplantae</taxon>
        <taxon>Streptophyta</taxon>
        <taxon>Embryophyta</taxon>
        <taxon>Tracheophyta</taxon>
        <taxon>Spermatophyta</taxon>
        <taxon>Magnoliopsida</taxon>
        <taxon>eudicotyledons</taxon>
        <taxon>Gunneridae</taxon>
        <taxon>Pentapetalae</taxon>
        <taxon>rosids</taxon>
        <taxon>malvids</taxon>
        <taxon>Myrtales</taxon>
        <taxon>Lythraceae</taxon>
        <taxon>Punica</taxon>
    </lineage>
</organism>
<dbReference type="PRINTS" id="PR00081">
    <property type="entry name" value="GDHRDH"/>
</dbReference>
<evidence type="ECO:0000256" key="3">
    <source>
        <dbReference type="ARBA" id="ARBA00023002"/>
    </source>
</evidence>
<proteinExistence type="inferred from homology"/>
<evidence type="ECO:0000256" key="1">
    <source>
        <dbReference type="ARBA" id="ARBA00006484"/>
    </source>
</evidence>
<keyword evidence="3" id="KW-0560">Oxidoreductase</keyword>
<dbReference type="GeneID" id="116191672"/>
<accession>A0A6P8C0L8</accession>
<dbReference type="InterPro" id="IPR036291">
    <property type="entry name" value="NAD(P)-bd_dom_sf"/>
</dbReference>
<gene>
    <name evidence="5" type="primary">LOC116191672</name>
</gene>
<dbReference type="PANTHER" id="PTHR43490">
    <property type="entry name" value="(+)-NEOMENTHOL DEHYDROGENASE"/>
    <property type="match status" value="1"/>
</dbReference>
<dbReference type="Proteomes" id="UP000515151">
    <property type="component" value="Chromosome 1"/>
</dbReference>
<dbReference type="GO" id="GO:0016020">
    <property type="term" value="C:membrane"/>
    <property type="evidence" value="ECO:0007669"/>
    <property type="project" value="TreeGrafter"/>
</dbReference>
<dbReference type="SUPFAM" id="SSF51735">
    <property type="entry name" value="NAD(P)-binding Rossmann-fold domains"/>
    <property type="match status" value="1"/>
</dbReference>
<evidence type="ECO:0000256" key="2">
    <source>
        <dbReference type="ARBA" id="ARBA00022857"/>
    </source>
</evidence>
<dbReference type="GO" id="GO:0016491">
    <property type="term" value="F:oxidoreductase activity"/>
    <property type="evidence" value="ECO:0007669"/>
    <property type="project" value="UniProtKB-KW"/>
</dbReference>
<evidence type="ECO:0000313" key="5">
    <source>
        <dbReference type="RefSeq" id="XP_031376135.1"/>
    </source>
</evidence>
<name>A0A6P8C0L8_PUNGR</name>
<protein>
    <submittedName>
        <fullName evidence="5">(+)-neomenthol dehydrogenase-like isoform X1</fullName>
    </submittedName>
</protein>
<keyword evidence="4" id="KW-1185">Reference proteome</keyword>
<comment type="similarity">
    <text evidence="1">Belongs to the short-chain dehydrogenases/reductases (SDR) family.</text>
</comment>
<dbReference type="Gene3D" id="3.40.50.720">
    <property type="entry name" value="NAD(P)-binding Rossmann-like Domain"/>
    <property type="match status" value="1"/>
</dbReference>
<dbReference type="Pfam" id="PF00106">
    <property type="entry name" value="adh_short"/>
    <property type="match status" value="1"/>
</dbReference>
<dbReference type="InterPro" id="IPR002347">
    <property type="entry name" value="SDR_fam"/>
</dbReference>
<sequence length="173" mass="19018">MAEASTFLDTRRHAVVTGANKGIGLEICRQLASKGVTVVLTSRDEKRGLKAVCKLKEEDSAAPSGEVVFHQLDVTDSASIDSLVEFVSTRFGKLDILVHKGGSNFPLITYFIFLSCVFQDPSRQQEIVTSLYHHQPTPINKHKQVIKLRGCSILSSECGVIPYLSSFFDASLM</sequence>
<reference evidence="5" key="2">
    <citation type="submission" date="2025-08" db="UniProtKB">
        <authorList>
            <consortium name="RefSeq"/>
        </authorList>
    </citation>
    <scope>IDENTIFICATION</scope>
    <source>
        <tissue evidence="5">Leaf</tissue>
    </source>
</reference>
<dbReference type="RefSeq" id="XP_031376135.1">
    <property type="nucleotide sequence ID" value="XM_031520275.1"/>
</dbReference>
<evidence type="ECO:0000313" key="4">
    <source>
        <dbReference type="Proteomes" id="UP000515151"/>
    </source>
</evidence>
<dbReference type="PANTHER" id="PTHR43490:SF98">
    <property type="entry name" value="OS02G0640600 PROTEIN"/>
    <property type="match status" value="1"/>
</dbReference>
<dbReference type="AlphaFoldDB" id="A0A6P8C0L8"/>